<dbReference type="EMBL" id="CP016779">
    <property type="protein sequence ID" value="ASY24282.1"/>
    <property type="molecule type" value="Genomic_DNA"/>
</dbReference>
<dbReference type="Proteomes" id="UP000217210">
    <property type="component" value="Chromosome"/>
</dbReference>
<gene>
    <name evidence="1" type="ORF">B1sIIB91_05240</name>
</gene>
<reference evidence="1 2" key="1">
    <citation type="submission" date="2016-07" db="EMBL/GenBank/DDBJ databases">
        <title>High microdiversification within the ubiquitous acI lineage of Actinobacteria.</title>
        <authorList>
            <person name="Neuenschwander S.M."/>
            <person name="Salcher M."/>
            <person name="Ghai R."/>
            <person name="Pernthaler J."/>
        </authorList>
    </citation>
    <scope>NUCLEOTIDE SEQUENCE [LARGE SCALE GENOMIC DNA]</scope>
    <source>
        <strain evidence="1">MMS-IIB-91</strain>
    </source>
</reference>
<protein>
    <submittedName>
        <fullName evidence="1">Uncharacterized protein</fullName>
    </submittedName>
</protein>
<accession>A0A249L5F9</accession>
<evidence type="ECO:0000313" key="2">
    <source>
        <dbReference type="Proteomes" id="UP000217210"/>
    </source>
</evidence>
<proteinExistence type="predicted"/>
<keyword evidence="2" id="KW-1185">Reference proteome</keyword>
<evidence type="ECO:0000313" key="1">
    <source>
        <dbReference type="EMBL" id="ASY24282.1"/>
    </source>
</evidence>
<dbReference type="KEGG" id="nab:B1sIIB91_05240"/>
<dbReference type="AlphaFoldDB" id="A0A249L5F9"/>
<name>A0A249L5F9_9ACTN</name>
<sequence length="67" mass="7532">MLLCPQIAIDNSYAQTTKLKTGYSVVTDQLIQVEFAQTEAEREMVLSGEISIKITVLIKSNHLKQIH</sequence>
<organism evidence="1 2">
    <name type="scientific">Candidatus Nanopelagicus abundans</name>
    <dbReference type="NCBI Taxonomy" id="1884916"/>
    <lineage>
        <taxon>Bacteria</taxon>
        <taxon>Bacillati</taxon>
        <taxon>Actinomycetota</taxon>
        <taxon>Actinomycetes</taxon>
        <taxon>Candidatus Nanopelagicales</taxon>
        <taxon>Candidatus Nanopelagicaceae</taxon>
        <taxon>Candidatus Nanopelagicus</taxon>
    </lineage>
</organism>